<protein>
    <submittedName>
        <fullName evidence="1">Uncharacterized protein</fullName>
    </submittedName>
</protein>
<reference evidence="1 2" key="1">
    <citation type="submission" date="2016-07" db="EMBL/GenBank/DDBJ databases">
        <title>Pervasive Adenine N6-methylation of Active Genes in Fungi.</title>
        <authorList>
            <consortium name="DOE Joint Genome Institute"/>
            <person name="Mondo S.J."/>
            <person name="Dannebaum R.O."/>
            <person name="Kuo R.C."/>
            <person name="Labutti K."/>
            <person name="Haridas S."/>
            <person name="Kuo A."/>
            <person name="Salamov A."/>
            <person name="Ahrendt S.R."/>
            <person name="Lipzen A."/>
            <person name="Sullivan W."/>
            <person name="Andreopoulos W.B."/>
            <person name="Clum A."/>
            <person name="Lindquist E."/>
            <person name="Daum C."/>
            <person name="Ramamoorthy G.K."/>
            <person name="Gryganskyi A."/>
            <person name="Culley D."/>
            <person name="Magnuson J.K."/>
            <person name="James T.Y."/>
            <person name="O'Malley M.A."/>
            <person name="Stajich J.E."/>
            <person name="Spatafora J.W."/>
            <person name="Visel A."/>
            <person name="Grigoriev I.V."/>
        </authorList>
    </citation>
    <scope>NUCLEOTIDE SEQUENCE [LARGE SCALE GENOMIC DNA]</scope>
    <source>
        <strain evidence="1 2">PL171</strain>
    </source>
</reference>
<dbReference type="EMBL" id="MCFL01000022">
    <property type="protein sequence ID" value="ORZ35444.1"/>
    <property type="molecule type" value="Genomic_DNA"/>
</dbReference>
<comment type="caution">
    <text evidence="1">The sequence shown here is derived from an EMBL/GenBank/DDBJ whole genome shotgun (WGS) entry which is preliminary data.</text>
</comment>
<dbReference type="Proteomes" id="UP000193411">
    <property type="component" value="Unassembled WGS sequence"/>
</dbReference>
<evidence type="ECO:0000313" key="2">
    <source>
        <dbReference type="Proteomes" id="UP000193411"/>
    </source>
</evidence>
<evidence type="ECO:0000313" key="1">
    <source>
        <dbReference type="EMBL" id="ORZ35444.1"/>
    </source>
</evidence>
<organism evidence="1 2">
    <name type="scientific">Catenaria anguillulae PL171</name>
    <dbReference type="NCBI Taxonomy" id="765915"/>
    <lineage>
        <taxon>Eukaryota</taxon>
        <taxon>Fungi</taxon>
        <taxon>Fungi incertae sedis</taxon>
        <taxon>Blastocladiomycota</taxon>
        <taxon>Blastocladiomycetes</taxon>
        <taxon>Blastocladiales</taxon>
        <taxon>Catenariaceae</taxon>
        <taxon>Catenaria</taxon>
    </lineage>
</organism>
<name>A0A1Y2HN96_9FUNG</name>
<gene>
    <name evidence="1" type="ORF">BCR44DRAFT_1434236</name>
</gene>
<keyword evidence="2" id="KW-1185">Reference proteome</keyword>
<accession>A0A1Y2HN96</accession>
<sequence length="178" mass="18760">MHDLTGDAIQQAQDLDQVQFANAGDDALVVQQQDAFQTQFADLHYGHGYPTGGDLVSQAQDLTQVQFANAGDNSAIIQNQSAFQDQFANIFGGRFQMDDGGVVQQVQDAFQAQLAFAPKDDGMMHILPCPGPGDAVPVGDASWTAASNLTNTVDGAGYSTTVVDGSAFAEPMVSTMLV</sequence>
<dbReference type="AlphaFoldDB" id="A0A1Y2HN96"/>
<proteinExistence type="predicted"/>